<dbReference type="PANTHER" id="PTHR40516:SF1">
    <property type="entry name" value="ANTITOXIN CHPS-RELATED"/>
    <property type="match status" value="1"/>
</dbReference>
<accession>A0A068QWW0</accession>
<dbReference type="Proteomes" id="UP000032721">
    <property type="component" value="Chromosome"/>
</dbReference>
<dbReference type="RefSeq" id="WP_045973159.1">
    <property type="nucleotide sequence ID" value="NZ_CAWMED010000001.1"/>
</dbReference>
<dbReference type="STRING" id="351671.XDD1_3837"/>
<dbReference type="GO" id="GO:0003677">
    <property type="term" value="F:DNA binding"/>
    <property type="evidence" value="ECO:0007669"/>
    <property type="project" value="UniProtKB-UniRule"/>
</dbReference>
<evidence type="ECO:0000259" key="2">
    <source>
        <dbReference type="PROSITE" id="PS51740"/>
    </source>
</evidence>
<sequence length="81" mass="8763">MSVAIKKWGNSQGIIIPANILNKVGVKVGQTMELTVDDGKIVLSPRRRKPIYSESYLLSGLNEHTAHADEIASVSSTELGE</sequence>
<dbReference type="AlphaFoldDB" id="A0A068QWW0"/>
<dbReference type="Proteomes" id="UP000324170">
    <property type="component" value="Unassembled WGS sequence"/>
</dbReference>
<reference evidence="3 5" key="1">
    <citation type="submission" date="2013-07" db="EMBL/GenBank/DDBJ databases">
        <authorList>
            <person name="Genoscope - CEA"/>
        </authorList>
    </citation>
    <scope>NUCLEOTIDE SEQUENCE [LARGE SCALE GENOMIC DNA]</scope>
    <source>
        <strain evidence="3">FRM16</strain>
        <strain evidence="5">FRM16 / DSM 17909</strain>
    </source>
</reference>
<dbReference type="KEGG" id="xdo:XDD1_3837"/>
<dbReference type="InterPro" id="IPR007159">
    <property type="entry name" value="SpoVT-AbrB_dom"/>
</dbReference>
<dbReference type="PROSITE" id="PS51740">
    <property type="entry name" value="SPOVT_ABRB"/>
    <property type="match status" value="1"/>
</dbReference>
<evidence type="ECO:0000313" key="3">
    <source>
        <dbReference type="EMBL" id="CDG19522.1"/>
    </source>
</evidence>
<name>A0A068QWW0_9GAMM</name>
<evidence type="ECO:0000313" key="4">
    <source>
        <dbReference type="EMBL" id="TYP02649.1"/>
    </source>
</evidence>
<evidence type="ECO:0000313" key="6">
    <source>
        <dbReference type="Proteomes" id="UP000324170"/>
    </source>
</evidence>
<dbReference type="HOGENOM" id="CLU_150554_0_0_6"/>
<dbReference type="PANTHER" id="PTHR40516">
    <property type="entry name" value="ANTITOXIN CHPS-RELATED"/>
    <property type="match status" value="1"/>
</dbReference>
<dbReference type="OrthoDB" id="9795766at2"/>
<protein>
    <submittedName>
        <fullName evidence="4">Antitoxin MazE</fullName>
    </submittedName>
    <submittedName>
        <fullName evidence="3">MazE antitoxin</fullName>
    </submittedName>
</protein>
<keyword evidence="1" id="KW-0238">DNA-binding</keyword>
<dbReference type="EMBL" id="FO704550">
    <property type="protein sequence ID" value="CDG19522.1"/>
    <property type="molecule type" value="Genomic_DNA"/>
</dbReference>
<dbReference type="SMART" id="SM00966">
    <property type="entry name" value="SpoVT_AbrB"/>
    <property type="match status" value="1"/>
</dbReference>
<feature type="domain" description="SpoVT-AbrB" evidence="2">
    <location>
        <begin position="3"/>
        <end position="48"/>
    </location>
</feature>
<evidence type="ECO:0000313" key="5">
    <source>
        <dbReference type="Proteomes" id="UP000032721"/>
    </source>
</evidence>
<keyword evidence="6" id="KW-1185">Reference proteome</keyword>
<reference evidence="4 6" key="2">
    <citation type="submission" date="2019-07" db="EMBL/GenBank/DDBJ databases">
        <title>Genomic Encyclopedia of Type Strains, Phase I: the one thousand microbial genomes (KMG-I) project.</title>
        <authorList>
            <person name="Kyrpides N."/>
        </authorList>
    </citation>
    <scope>NUCLEOTIDE SEQUENCE [LARGE SCALE GENOMIC DNA]</scope>
    <source>
        <strain evidence="4 6">DSM 17909</strain>
    </source>
</reference>
<dbReference type="GO" id="GO:0097351">
    <property type="term" value="F:toxin sequestering activity"/>
    <property type="evidence" value="ECO:0007669"/>
    <property type="project" value="InterPro"/>
</dbReference>
<dbReference type="SUPFAM" id="SSF89447">
    <property type="entry name" value="AbrB/MazE/MraZ-like"/>
    <property type="match status" value="1"/>
</dbReference>
<evidence type="ECO:0000256" key="1">
    <source>
        <dbReference type="PROSITE-ProRule" id="PRU01076"/>
    </source>
</evidence>
<dbReference type="Gene3D" id="2.10.260.10">
    <property type="match status" value="1"/>
</dbReference>
<proteinExistence type="predicted"/>
<gene>
    <name evidence="3" type="primary">mazE 2</name>
    <name evidence="4" type="ORF">LY16_02495</name>
    <name evidence="3" type="ORF">XDD1_3837</name>
</gene>
<dbReference type="Pfam" id="PF04014">
    <property type="entry name" value="MazE_antitoxin"/>
    <property type="match status" value="1"/>
</dbReference>
<dbReference type="EMBL" id="VNHN01000043">
    <property type="protein sequence ID" value="TYP02649.1"/>
    <property type="molecule type" value="Genomic_DNA"/>
</dbReference>
<dbReference type="InterPro" id="IPR039052">
    <property type="entry name" value="Antitox_PemI-like"/>
</dbReference>
<organism evidence="3 5">
    <name type="scientific">Xenorhabdus doucetiae</name>
    <dbReference type="NCBI Taxonomy" id="351671"/>
    <lineage>
        <taxon>Bacteria</taxon>
        <taxon>Pseudomonadati</taxon>
        <taxon>Pseudomonadota</taxon>
        <taxon>Gammaproteobacteria</taxon>
        <taxon>Enterobacterales</taxon>
        <taxon>Morganellaceae</taxon>
        <taxon>Xenorhabdus</taxon>
    </lineage>
</organism>
<dbReference type="InterPro" id="IPR037914">
    <property type="entry name" value="SpoVT-AbrB_sf"/>
</dbReference>